<dbReference type="InterPro" id="IPR036397">
    <property type="entry name" value="RNaseH_sf"/>
</dbReference>
<keyword evidence="3" id="KW-1185">Reference proteome</keyword>
<dbReference type="InterPro" id="IPR002156">
    <property type="entry name" value="RNaseH_domain"/>
</dbReference>
<gene>
    <name evidence="2" type="ORF">D3875_10860</name>
</gene>
<dbReference type="GO" id="GO:0004523">
    <property type="term" value="F:RNA-DNA hybrid ribonuclease activity"/>
    <property type="evidence" value="ECO:0007669"/>
    <property type="project" value="InterPro"/>
</dbReference>
<dbReference type="RefSeq" id="WP_119763674.1">
    <property type="nucleotide sequence ID" value="NZ_QYUJ01000014.1"/>
</dbReference>
<evidence type="ECO:0000313" key="2">
    <source>
        <dbReference type="EMBL" id="RJF71986.1"/>
    </source>
</evidence>
<evidence type="ECO:0000259" key="1">
    <source>
        <dbReference type="Pfam" id="PF00075"/>
    </source>
</evidence>
<dbReference type="SUPFAM" id="SSF53098">
    <property type="entry name" value="Ribonuclease H-like"/>
    <property type="match status" value="1"/>
</dbReference>
<organism evidence="2 3">
    <name type="scientific">Deinococcus cavernae</name>
    <dbReference type="NCBI Taxonomy" id="2320857"/>
    <lineage>
        <taxon>Bacteria</taxon>
        <taxon>Thermotogati</taxon>
        <taxon>Deinococcota</taxon>
        <taxon>Deinococci</taxon>
        <taxon>Deinococcales</taxon>
        <taxon>Deinococcaceae</taxon>
        <taxon>Deinococcus</taxon>
    </lineage>
</organism>
<sequence length="250" mass="26776">MNHAYVDASWQEQPDGSGLGGWGLVLLRPGQLPVRFQGLLDSPDNNAAELRAVLEAVRAAPADEALTVHTDNQAVIACVARGRGPQLLADATRELLDEAQQRGLHLHARYAPRTGRHMLSAHALANDARRGSGGGPHLPQTDVLIEQRPAQPEARVSLRRNTDQGGTERVTTLVNLDFTADLPPSAQALLAAISLAQPGEAILVRRASRVAQALWQKPERALRPAVNAQLSAARQEAQAKAVQVDFLGNS</sequence>
<dbReference type="GO" id="GO:0003676">
    <property type="term" value="F:nucleic acid binding"/>
    <property type="evidence" value="ECO:0007669"/>
    <property type="project" value="InterPro"/>
</dbReference>
<dbReference type="Gene3D" id="3.30.420.10">
    <property type="entry name" value="Ribonuclease H-like superfamily/Ribonuclease H"/>
    <property type="match status" value="1"/>
</dbReference>
<comment type="caution">
    <text evidence="2">The sequence shown here is derived from an EMBL/GenBank/DDBJ whole genome shotgun (WGS) entry which is preliminary data.</text>
</comment>
<dbReference type="InterPro" id="IPR012337">
    <property type="entry name" value="RNaseH-like_sf"/>
</dbReference>
<name>A0A418V7D7_9DEIO</name>
<protein>
    <submittedName>
        <fullName evidence="2">Ribonuclease H</fullName>
    </submittedName>
</protein>
<dbReference type="Pfam" id="PF00075">
    <property type="entry name" value="RNase_H"/>
    <property type="match status" value="1"/>
</dbReference>
<dbReference type="OrthoDB" id="63539at2"/>
<accession>A0A418V7D7</accession>
<evidence type="ECO:0000313" key="3">
    <source>
        <dbReference type="Proteomes" id="UP000286287"/>
    </source>
</evidence>
<feature type="domain" description="RNase H type-1" evidence="1">
    <location>
        <begin position="4"/>
        <end position="79"/>
    </location>
</feature>
<dbReference type="AlphaFoldDB" id="A0A418V7D7"/>
<dbReference type="Proteomes" id="UP000286287">
    <property type="component" value="Unassembled WGS sequence"/>
</dbReference>
<dbReference type="EMBL" id="QYUJ01000014">
    <property type="protein sequence ID" value="RJF71986.1"/>
    <property type="molecule type" value="Genomic_DNA"/>
</dbReference>
<reference evidence="2 3" key="1">
    <citation type="submission" date="2018-09" db="EMBL/GenBank/DDBJ databases">
        <authorList>
            <person name="Zhu H."/>
        </authorList>
    </citation>
    <scope>NUCLEOTIDE SEQUENCE [LARGE SCALE GENOMIC DNA]</scope>
    <source>
        <strain evidence="2 3">K2S05-167</strain>
    </source>
</reference>
<proteinExistence type="predicted"/>